<evidence type="ECO:0000313" key="11">
    <source>
        <dbReference type="Proteomes" id="UP000467379"/>
    </source>
</evidence>
<protein>
    <submittedName>
        <fullName evidence="9">Enoyl-CoA hydratase</fullName>
    </submittedName>
</protein>
<dbReference type="AlphaFoldDB" id="A0A7I7W4Q9"/>
<comment type="catalytic activity">
    <reaction evidence="5">
        <text>a (3S)-3-hydroxyacyl-CoA = a (2E)-enoyl-CoA + H2O</text>
        <dbReference type="Rhea" id="RHEA:16105"/>
        <dbReference type="ChEBI" id="CHEBI:15377"/>
        <dbReference type="ChEBI" id="CHEBI:57318"/>
        <dbReference type="ChEBI" id="CHEBI:58856"/>
        <dbReference type="EC" id="4.2.1.17"/>
    </reaction>
</comment>
<organism evidence="9 10">
    <name type="scientific">Mycobacterium branderi</name>
    <dbReference type="NCBI Taxonomy" id="43348"/>
    <lineage>
        <taxon>Bacteria</taxon>
        <taxon>Bacillati</taxon>
        <taxon>Actinomycetota</taxon>
        <taxon>Actinomycetes</taxon>
        <taxon>Mycobacteriales</taxon>
        <taxon>Mycobacteriaceae</taxon>
        <taxon>Mycobacterium</taxon>
    </lineage>
</organism>
<comment type="catalytic activity">
    <reaction evidence="6">
        <text>a 4-saturated-(3S)-3-hydroxyacyl-CoA = a (3E)-enoyl-CoA + H2O</text>
        <dbReference type="Rhea" id="RHEA:20724"/>
        <dbReference type="ChEBI" id="CHEBI:15377"/>
        <dbReference type="ChEBI" id="CHEBI:58521"/>
        <dbReference type="ChEBI" id="CHEBI:137480"/>
        <dbReference type="EC" id="4.2.1.17"/>
    </reaction>
</comment>
<dbReference type="RefSeq" id="WP_083133965.1">
    <property type="nucleotide sequence ID" value="NZ_AP022606.1"/>
</dbReference>
<comment type="similarity">
    <text evidence="2 7">Belongs to the enoyl-CoA hydratase/isomerase family.</text>
</comment>
<keyword evidence="11" id="KW-1185">Reference proteome</keyword>
<dbReference type="EMBL" id="MVHM01000022">
    <property type="protein sequence ID" value="ORA32786.1"/>
    <property type="molecule type" value="Genomic_DNA"/>
</dbReference>
<dbReference type="OrthoDB" id="8452484at2"/>
<dbReference type="PROSITE" id="PS00166">
    <property type="entry name" value="ENOYL_COA_HYDRATASE"/>
    <property type="match status" value="1"/>
</dbReference>
<dbReference type="Proteomes" id="UP000192441">
    <property type="component" value="Unassembled WGS sequence"/>
</dbReference>
<reference evidence="9 10" key="1">
    <citation type="submission" date="2016-12" db="EMBL/GenBank/DDBJ databases">
        <title>The new phylogeny of genus Mycobacterium.</title>
        <authorList>
            <person name="Tortoli E."/>
            <person name="Trovato A."/>
            <person name="Cirillo D.M."/>
        </authorList>
    </citation>
    <scope>NUCLEOTIDE SEQUENCE [LARGE SCALE GENOMIC DNA]</scope>
    <source>
        <strain evidence="9 10">DSM 44624</strain>
    </source>
</reference>
<dbReference type="InterPro" id="IPR018376">
    <property type="entry name" value="Enoyl-CoA_hyd/isom_CS"/>
</dbReference>
<dbReference type="InterPro" id="IPR001753">
    <property type="entry name" value="Enoyl-CoA_hydra/iso"/>
</dbReference>
<accession>A0A7I7W4Q9</accession>
<dbReference type="GO" id="GO:0006631">
    <property type="term" value="P:fatty acid metabolic process"/>
    <property type="evidence" value="ECO:0007669"/>
    <property type="project" value="UniProtKB-KW"/>
</dbReference>
<evidence type="ECO:0000256" key="5">
    <source>
        <dbReference type="ARBA" id="ARBA00023709"/>
    </source>
</evidence>
<dbReference type="PANTHER" id="PTHR43802:SF1">
    <property type="entry name" value="IP11341P-RELATED"/>
    <property type="match status" value="1"/>
</dbReference>
<evidence type="ECO:0000256" key="3">
    <source>
        <dbReference type="ARBA" id="ARBA00022832"/>
    </source>
</evidence>
<reference evidence="8" key="3">
    <citation type="submission" date="2020-02" db="EMBL/GenBank/DDBJ databases">
        <authorList>
            <person name="Matsumoto Y."/>
            <person name="Motooka D."/>
            <person name="Nakamura S."/>
        </authorList>
    </citation>
    <scope>NUCLEOTIDE SEQUENCE</scope>
    <source>
        <strain evidence="8">JCM 12687</strain>
    </source>
</reference>
<dbReference type="PANTHER" id="PTHR43802">
    <property type="entry name" value="ENOYL-COA HYDRATASE"/>
    <property type="match status" value="1"/>
</dbReference>
<keyword evidence="4" id="KW-0443">Lipid metabolism</keyword>
<evidence type="ECO:0000313" key="9">
    <source>
        <dbReference type="EMBL" id="ORA32786.1"/>
    </source>
</evidence>
<dbReference type="Gene3D" id="3.90.226.10">
    <property type="entry name" value="2-enoyl-CoA Hydratase, Chain A, domain 1"/>
    <property type="match status" value="1"/>
</dbReference>
<keyword evidence="3" id="KW-0276">Fatty acid metabolism</keyword>
<dbReference type="EMBL" id="AP022606">
    <property type="protein sequence ID" value="BBZ12090.1"/>
    <property type="molecule type" value="Genomic_DNA"/>
</dbReference>
<dbReference type="Proteomes" id="UP000467379">
    <property type="component" value="Chromosome"/>
</dbReference>
<dbReference type="SUPFAM" id="SSF52096">
    <property type="entry name" value="ClpP/crotonase"/>
    <property type="match status" value="1"/>
</dbReference>
<sequence length="262" mass="28098">MDRAEGHVRYHKQDRIATITLNRPQARNAIDPAMDQRLREIWADFRDDDDVDVAILTGAGTAFCAGADRNTWFAQWLDADAAAVRRNAKNVGFGGLTRGMGIAKPVIGAINGWALGAGLELALACDIRIASEQAMFGAPLVGLGFHHGDGGISRLVDACGMAVALDLELSGEPIDAARALHVNLVTRVVAHDVLMSHARALAERIAGHQQSAVRSAKQTVLDVIGRRLDDQLECEALSAYAIDRQTARRIVDAIPLRSGAEP</sequence>
<dbReference type="Pfam" id="PF00378">
    <property type="entry name" value="ECH_1"/>
    <property type="match status" value="1"/>
</dbReference>
<evidence type="ECO:0000256" key="6">
    <source>
        <dbReference type="ARBA" id="ARBA00023717"/>
    </source>
</evidence>
<evidence type="ECO:0000313" key="10">
    <source>
        <dbReference type="Proteomes" id="UP000192441"/>
    </source>
</evidence>
<dbReference type="GO" id="GO:0004300">
    <property type="term" value="F:enoyl-CoA hydratase activity"/>
    <property type="evidence" value="ECO:0007669"/>
    <property type="project" value="UniProtKB-EC"/>
</dbReference>
<evidence type="ECO:0000256" key="1">
    <source>
        <dbReference type="ARBA" id="ARBA00002994"/>
    </source>
</evidence>
<evidence type="ECO:0000256" key="4">
    <source>
        <dbReference type="ARBA" id="ARBA00023098"/>
    </source>
</evidence>
<proteinExistence type="inferred from homology"/>
<name>A0A7I7W4Q9_9MYCO</name>
<evidence type="ECO:0000256" key="7">
    <source>
        <dbReference type="RuleBase" id="RU003707"/>
    </source>
</evidence>
<evidence type="ECO:0000313" key="8">
    <source>
        <dbReference type="EMBL" id="BBZ12090.1"/>
    </source>
</evidence>
<reference evidence="8 11" key="2">
    <citation type="journal article" date="2019" name="Emerg. Microbes Infect.">
        <title>Comprehensive subspecies identification of 175 nontuberculous mycobacteria species based on 7547 genomic profiles.</title>
        <authorList>
            <person name="Matsumoto Y."/>
            <person name="Kinjo T."/>
            <person name="Motooka D."/>
            <person name="Nabeya D."/>
            <person name="Jung N."/>
            <person name="Uechi K."/>
            <person name="Horii T."/>
            <person name="Iida T."/>
            <person name="Fujita J."/>
            <person name="Nakamura S."/>
        </authorList>
    </citation>
    <scope>NUCLEOTIDE SEQUENCE [LARGE SCALE GENOMIC DNA]</scope>
    <source>
        <strain evidence="8 11">JCM 12687</strain>
    </source>
</reference>
<gene>
    <name evidence="9" type="ORF">BST20_24260</name>
    <name evidence="8" type="ORF">MBRA_22850</name>
</gene>
<comment type="function">
    <text evidence="1">Could possibly oxidize fatty acids using specific components.</text>
</comment>
<dbReference type="InterPro" id="IPR029045">
    <property type="entry name" value="ClpP/crotonase-like_dom_sf"/>
</dbReference>
<dbReference type="CDD" id="cd06558">
    <property type="entry name" value="crotonase-like"/>
    <property type="match status" value="1"/>
</dbReference>
<evidence type="ECO:0000256" key="2">
    <source>
        <dbReference type="ARBA" id="ARBA00005254"/>
    </source>
</evidence>